<dbReference type="Gene3D" id="1.25.40.10">
    <property type="entry name" value="Tetratricopeptide repeat domain"/>
    <property type="match status" value="1"/>
</dbReference>
<feature type="repeat" description="TPR" evidence="1">
    <location>
        <begin position="68"/>
        <end position="101"/>
    </location>
</feature>
<dbReference type="AlphaFoldDB" id="A0A6J4SMC7"/>
<evidence type="ECO:0000313" key="4">
    <source>
        <dbReference type="EMBL" id="CAA9500233.1"/>
    </source>
</evidence>
<dbReference type="InterPro" id="IPR019734">
    <property type="entry name" value="TPR_rpt"/>
</dbReference>
<protein>
    <submittedName>
        <fullName evidence="4">Uncharacterized protein</fullName>
    </submittedName>
</protein>
<evidence type="ECO:0000256" key="3">
    <source>
        <dbReference type="SAM" id="SignalP"/>
    </source>
</evidence>
<accession>A0A6J4SMC7</accession>
<dbReference type="PROSITE" id="PS50005">
    <property type="entry name" value="TPR"/>
    <property type="match status" value="2"/>
</dbReference>
<reference evidence="4" key="1">
    <citation type="submission" date="2020-02" db="EMBL/GenBank/DDBJ databases">
        <authorList>
            <person name="Meier V. D."/>
        </authorList>
    </citation>
    <scope>NUCLEOTIDE SEQUENCE</scope>
    <source>
        <strain evidence="4">AVDCRST_MAG91</strain>
    </source>
</reference>
<feature type="chain" id="PRO_5026904486" evidence="3">
    <location>
        <begin position="24"/>
        <end position="174"/>
    </location>
</feature>
<proteinExistence type="predicted"/>
<keyword evidence="3" id="KW-0732">Signal</keyword>
<dbReference type="SUPFAM" id="SSF48452">
    <property type="entry name" value="TPR-like"/>
    <property type="match status" value="1"/>
</dbReference>
<keyword evidence="1" id="KW-0802">TPR repeat</keyword>
<gene>
    <name evidence="4" type="ORF">AVDCRST_MAG91-1013</name>
</gene>
<evidence type="ECO:0000256" key="2">
    <source>
        <dbReference type="SAM" id="MobiDB-lite"/>
    </source>
</evidence>
<name>A0A6J4SMC7_9SPHN</name>
<organism evidence="4">
    <name type="scientific">uncultured Sphingomonadaceae bacterium</name>
    <dbReference type="NCBI Taxonomy" id="169976"/>
    <lineage>
        <taxon>Bacteria</taxon>
        <taxon>Pseudomonadati</taxon>
        <taxon>Pseudomonadota</taxon>
        <taxon>Alphaproteobacteria</taxon>
        <taxon>Sphingomonadales</taxon>
        <taxon>Sphingomonadaceae</taxon>
        <taxon>environmental samples</taxon>
    </lineage>
</organism>
<feature type="region of interest" description="Disordered" evidence="2">
    <location>
        <begin position="150"/>
        <end position="174"/>
    </location>
</feature>
<evidence type="ECO:0000256" key="1">
    <source>
        <dbReference type="PROSITE-ProRule" id="PRU00339"/>
    </source>
</evidence>
<feature type="repeat" description="TPR" evidence="1">
    <location>
        <begin position="34"/>
        <end position="67"/>
    </location>
</feature>
<feature type="compositionally biased region" description="Low complexity" evidence="2">
    <location>
        <begin position="154"/>
        <end position="174"/>
    </location>
</feature>
<dbReference type="SMART" id="SM00028">
    <property type="entry name" value="TPR"/>
    <property type="match status" value="2"/>
</dbReference>
<dbReference type="InterPro" id="IPR011990">
    <property type="entry name" value="TPR-like_helical_dom_sf"/>
</dbReference>
<dbReference type="Pfam" id="PF13432">
    <property type="entry name" value="TPR_16"/>
    <property type="match status" value="1"/>
</dbReference>
<sequence>MRLLPVVLALGLGLATFSTSVSGQRADDQIAPLSLSYQARGEALTTQGQYPAAIDALETALVVDPRNRGAYRALARVAAAQGLYGKAIKLYGEVLAIEPNDLEALAGQGDAMVQRGAVERARANLDRIRKLCATGCGPAVRLSSSIAKGPPPSVVTAQAAPATVSPATAPAKPQ</sequence>
<dbReference type="EMBL" id="CADCVX010000227">
    <property type="protein sequence ID" value="CAA9500233.1"/>
    <property type="molecule type" value="Genomic_DNA"/>
</dbReference>
<feature type="signal peptide" evidence="3">
    <location>
        <begin position="1"/>
        <end position="23"/>
    </location>
</feature>